<dbReference type="RefSeq" id="XP_028526324.1">
    <property type="nucleotide sequence ID" value="XM_028674721.1"/>
</dbReference>
<dbReference type="PANTHER" id="PTHR12570">
    <property type="match status" value="1"/>
</dbReference>
<name>A0A1J1GM55_PLAGA</name>
<evidence type="ECO:0000256" key="4">
    <source>
        <dbReference type="ARBA" id="ARBA00023136"/>
    </source>
</evidence>
<feature type="transmembrane region" description="Helical" evidence="5">
    <location>
        <begin position="615"/>
        <end position="636"/>
    </location>
</feature>
<organism evidence="6 7">
    <name type="scientific">Plasmodium gallinaceum</name>
    <dbReference type="NCBI Taxonomy" id="5849"/>
    <lineage>
        <taxon>Eukaryota</taxon>
        <taxon>Sar</taxon>
        <taxon>Alveolata</taxon>
        <taxon>Apicomplexa</taxon>
        <taxon>Aconoidasida</taxon>
        <taxon>Haemosporida</taxon>
        <taxon>Plasmodiidae</taxon>
        <taxon>Plasmodium</taxon>
        <taxon>Plasmodium (Haemamoeba)</taxon>
    </lineage>
</organism>
<dbReference type="AlphaFoldDB" id="A0A1J1GM55"/>
<keyword evidence="7" id="KW-1185">Reference proteome</keyword>
<dbReference type="VEuPathDB" id="PlasmoDB:PGAL8A_00120900"/>
<feature type="transmembrane region" description="Helical" evidence="5">
    <location>
        <begin position="100"/>
        <end position="118"/>
    </location>
</feature>
<sequence>MNISFIGVIICFIGSFLGALGDKFVHDSYSKDENENYKISRKNLWLLGILLSVVIDSSFTMIALYFTSAALVTPFAGVHILWNLIITNICLKIRTKLHQYMGSIFLICGIVIINTFSEKKVDIKNMNYLISMYSQTKVIIYLICVFSVIFILLILCLIPLCFHNMDKSKYLKKLKFFYSRKLVITPSKKLYTNSFVQKIKIDTKSFEKKFLHRSKNYYENSIHYSNSNKNTNDNLIGFNVDKTYNNDENIFIRKNNSSFLFKSDDKSNLDNQMNKKIIENLNSLPNNSIVVINKQEIYINLMNNFYSKDSIIKLTKNKLFESNFREVKKYDSTKLTKKKNICKKYSKDHKLCNIFNLKKNYNEKGEKYKYPLFKKKDRKLRNKKRNRFCLILNNKMNKNTVKKKENSSLNYNDFFQNESNISDRNDEEKYIIHNNNPLLLYSDSQNLDYNENKTRKKNDPYVKKKESYYYIDGHSTNDSKIIEIDKENDILMLQRKDNNEIDICLNGINKENSEEKKEKKEKISKNDDYNERNDIPLKHLVKKYDTSLNNTINEYDNNINNDIINNEDNINNSDDNVINNDDDGNSNINQLQYMSFITAIYKIPSKSKKIYTETIYYGIYCGFLCGISGGLVNIFFEQIIGVFSQEKFYMFENFLSYFLIFLALFCLSNQLIFLNVSLSHFNVTSVIPLIMSNIVFFSSLSTIIMQLKDCKLKAINAISFSFGVFLVILGILYLQYNINDIIIKHIKKKKK</sequence>
<evidence type="ECO:0000313" key="6">
    <source>
        <dbReference type="EMBL" id="CRG93502.1"/>
    </source>
</evidence>
<feature type="transmembrane region" description="Helical" evidence="5">
    <location>
        <begin position="656"/>
        <end position="674"/>
    </location>
</feature>
<keyword evidence="4 5" id="KW-0472">Membrane</keyword>
<comment type="subcellular location">
    <subcellularLocation>
        <location evidence="1">Membrane</location>
        <topology evidence="1">Multi-pass membrane protein</topology>
    </subcellularLocation>
</comment>
<dbReference type="InterPro" id="IPR037185">
    <property type="entry name" value="EmrE-like"/>
</dbReference>
<dbReference type="OrthoDB" id="165382at2759"/>
<evidence type="ECO:0000256" key="3">
    <source>
        <dbReference type="ARBA" id="ARBA00022989"/>
    </source>
</evidence>
<keyword evidence="3 5" id="KW-1133">Transmembrane helix</keyword>
<dbReference type="PANTHER" id="PTHR12570:SF65">
    <property type="entry name" value="MAGNESIUM TRANSPORTER NIPA9-RELATED"/>
    <property type="match status" value="1"/>
</dbReference>
<evidence type="ECO:0000256" key="5">
    <source>
        <dbReference type="SAM" id="Phobius"/>
    </source>
</evidence>
<feature type="transmembrane region" description="Helical" evidence="5">
    <location>
        <begin position="72"/>
        <end position="91"/>
    </location>
</feature>
<feature type="transmembrane region" description="Helical" evidence="5">
    <location>
        <begin position="6"/>
        <end position="25"/>
    </location>
</feature>
<dbReference type="EMBL" id="CVMV01000016">
    <property type="protein sequence ID" value="CRG93502.1"/>
    <property type="molecule type" value="Genomic_DNA"/>
</dbReference>
<dbReference type="OMA" id="YYRICCC"/>
<comment type="caution">
    <text evidence="6">The sequence shown here is derived from an EMBL/GenBank/DDBJ whole genome shotgun (WGS) entry which is preliminary data.</text>
</comment>
<dbReference type="InterPro" id="IPR008521">
    <property type="entry name" value="Mg_trans_NIPA"/>
</dbReference>
<reference evidence="6" key="1">
    <citation type="submission" date="2015-04" db="EMBL/GenBank/DDBJ databases">
        <authorList>
            <consortium name="Pathogen Informatics"/>
        </authorList>
    </citation>
    <scope>NUCLEOTIDE SEQUENCE [LARGE SCALE GENOMIC DNA]</scope>
    <source>
        <strain evidence="6">8A</strain>
    </source>
</reference>
<dbReference type="GO" id="GO:0016020">
    <property type="term" value="C:membrane"/>
    <property type="evidence" value="ECO:0007669"/>
    <property type="project" value="UniProtKB-SubCell"/>
</dbReference>
<dbReference type="GeneID" id="39729734"/>
<evidence type="ECO:0000256" key="2">
    <source>
        <dbReference type="ARBA" id="ARBA00022692"/>
    </source>
</evidence>
<evidence type="ECO:0000256" key="1">
    <source>
        <dbReference type="ARBA" id="ARBA00004141"/>
    </source>
</evidence>
<dbReference type="SUPFAM" id="SSF103481">
    <property type="entry name" value="Multidrug resistance efflux transporter EmrE"/>
    <property type="match status" value="1"/>
</dbReference>
<evidence type="ECO:0008006" key="8">
    <source>
        <dbReference type="Google" id="ProtNLM"/>
    </source>
</evidence>
<dbReference type="GO" id="GO:0015095">
    <property type="term" value="F:magnesium ion transmembrane transporter activity"/>
    <property type="evidence" value="ECO:0007669"/>
    <property type="project" value="InterPro"/>
</dbReference>
<proteinExistence type="predicted"/>
<protein>
    <recommendedName>
        <fullName evidence="8">Magnesium transporter</fullName>
    </recommendedName>
</protein>
<evidence type="ECO:0000313" key="7">
    <source>
        <dbReference type="Proteomes" id="UP000220797"/>
    </source>
</evidence>
<feature type="transmembrane region" description="Helical" evidence="5">
    <location>
        <begin position="138"/>
        <end position="162"/>
    </location>
</feature>
<dbReference type="Proteomes" id="UP000220797">
    <property type="component" value="Unassembled WGS sequence"/>
</dbReference>
<feature type="transmembrane region" description="Helical" evidence="5">
    <location>
        <begin position="717"/>
        <end position="738"/>
    </location>
</feature>
<feature type="transmembrane region" description="Helical" evidence="5">
    <location>
        <begin position="686"/>
        <end position="705"/>
    </location>
</feature>
<accession>A0A1J1GM55</accession>
<keyword evidence="2 5" id="KW-0812">Transmembrane</keyword>
<gene>
    <name evidence="6" type="ORF">PGAL8A_00120900</name>
</gene>
<dbReference type="Pfam" id="PF05653">
    <property type="entry name" value="Mg_trans_NIPA"/>
    <property type="match status" value="1"/>
</dbReference>
<feature type="transmembrane region" description="Helical" evidence="5">
    <location>
        <begin position="45"/>
        <end position="66"/>
    </location>
</feature>